<evidence type="ECO:0000313" key="2">
    <source>
        <dbReference type="EMBL" id="KRY11590.1"/>
    </source>
</evidence>
<gene>
    <name evidence="2" type="ORF">T12_12561</name>
    <name evidence="1" type="ORF">T12_6639</name>
</gene>
<evidence type="ECO:0000313" key="3">
    <source>
        <dbReference type="Proteomes" id="UP000054783"/>
    </source>
</evidence>
<dbReference type="EMBL" id="JYDQ01000474">
    <property type="protein sequence ID" value="KRY07389.1"/>
    <property type="molecule type" value="Genomic_DNA"/>
</dbReference>
<keyword evidence="3" id="KW-1185">Reference proteome</keyword>
<protein>
    <submittedName>
        <fullName evidence="2">Uncharacterized protein</fullName>
    </submittedName>
</protein>
<organism evidence="2 3">
    <name type="scientific">Trichinella patagoniensis</name>
    <dbReference type="NCBI Taxonomy" id="990121"/>
    <lineage>
        <taxon>Eukaryota</taxon>
        <taxon>Metazoa</taxon>
        <taxon>Ecdysozoa</taxon>
        <taxon>Nematoda</taxon>
        <taxon>Enoplea</taxon>
        <taxon>Dorylaimia</taxon>
        <taxon>Trichinellida</taxon>
        <taxon>Trichinellidae</taxon>
        <taxon>Trichinella</taxon>
    </lineage>
</organism>
<comment type="caution">
    <text evidence="2">The sequence shown here is derived from an EMBL/GenBank/DDBJ whole genome shotgun (WGS) entry which is preliminary data.</text>
</comment>
<dbReference type="EMBL" id="JYDQ01000190">
    <property type="protein sequence ID" value="KRY11590.1"/>
    <property type="molecule type" value="Genomic_DNA"/>
</dbReference>
<dbReference type="Proteomes" id="UP000054783">
    <property type="component" value="Unassembled WGS sequence"/>
</dbReference>
<evidence type="ECO:0000313" key="1">
    <source>
        <dbReference type="EMBL" id="KRY07389.1"/>
    </source>
</evidence>
<dbReference type="AlphaFoldDB" id="A0A0V0ZGB4"/>
<dbReference type="OrthoDB" id="5918026at2759"/>
<accession>A0A0V0ZGB4</accession>
<reference evidence="2 3" key="1">
    <citation type="submission" date="2015-01" db="EMBL/GenBank/DDBJ databases">
        <title>Evolution of Trichinella species and genotypes.</title>
        <authorList>
            <person name="Korhonen P.K."/>
            <person name="Edoardo P."/>
            <person name="Giuseppe L.R."/>
            <person name="Gasser R.B."/>
        </authorList>
    </citation>
    <scope>NUCLEOTIDE SEQUENCE [LARGE SCALE GENOMIC DNA]</scope>
    <source>
        <strain evidence="2">ISS2496</strain>
    </source>
</reference>
<proteinExistence type="predicted"/>
<sequence length="118" mass="13506">MCRYTSSYLLQLVHFLHRTVGAFVAKRRGAGIDRWVSLFLYDSGFPDGNSAIKQQSVSIVFIGNCEQGPSKMRYSKLLRPHNNERAHVHPYYCTEPLIFKSKSAYGGFTFLPLRSLEE</sequence>
<name>A0A0V0ZGB4_9BILA</name>